<dbReference type="Gene3D" id="2.160.20.10">
    <property type="entry name" value="Single-stranded right-handed beta-helix, Pectin lyase-like"/>
    <property type="match status" value="1"/>
</dbReference>
<evidence type="ECO:0000313" key="2">
    <source>
        <dbReference type="EMBL" id="MDC0677752.1"/>
    </source>
</evidence>
<organism evidence="2 3">
    <name type="scientific">Sorangium atrum</name>
    <dbReference type="NCBI Taxonomy" id="2995308"/>
    <lineage>
        <taxon>Bacteria</taxon>
        <taxon>Pseudomonadati</taxon>
        <taxon>Myxococcota</taxon>
        <taxon>Polyangia</taxon>
        <taxon>Polyangiales</taxon>
        <taxon>Polyangiaceae</taxon>
        <taxon>Sorangium</taxon>
    </lineage>
</organism>
<proteinExistence type="predicted"/>
<evidence type="ECO:0008006" key="4">
    <source>
        <dbReference type="Google" id="ProtNLM"/>
    </source>
</evidence>
<dbReference type="RefSeq" id="WP_272094504.1">
    <property type="nucleotide sequence ID" value="NZ_JAQNDK010000001.1"/>
</dbReference>
<reference evidence="2 3" key="1">
    <citation type="submission" date="2023-01" db="EMBL/GenBank/DDBJ databases">
        <title>Minimal conservation of predation-associated metabolite biosynthetic gene clusters underscores biosynthetic potential of Myxococcota including descriptions for ten novel species: Archangium lansinium sp. nov., Myxococcus landrumus sp. nov., Nannocystis bai.</title>
        <authorList>
            <person name="Ahearne A."/>
            <person name="Stevens C."/>
            <person name="Dowd S."/>
        </authorList>
    </citation>
    <scope>NUCLEOTIDE SEQUENCE [LARGE SCALE GENOMIC DNA]</scope>
    <source>
        <strain evidence="2 3">WIWO2</strain>
    </source>
</reference>
<dbReference type="Proteomes" id="UP001217485">
    <property type="component" value="Unassembled WGS sequence"/>
</dbReference>
<evidence type="ECO:0000313" key="3">
    <source>
        <dbReference type="Proteomes" id="UP001217485"/>
    </source>
</evidence>
<evidence type="ECO:0000256" key="1">
    <source>
        <dbReference type="SAM" id="SignalP"/>
    </source>
</evidence>
<comment type="caution">
    <text evidence="2">The sequence shown here is derived from an EMBL/GenBank/DDBJ whole genome shotgun (WGS) entry which is preliminary data.</text>
</comment>
<gene>
    <name evidence="2" type="ORF">POL72_08350</name>
</gene>
<dbReference type="EMBL" id="JAQNDK010000001">
    <property type="protein sequence ID" value="MDC0677752.1"/>
    <property type="molecule type" value="Genomic_DNA"/>
</dbReference>
<protein>
    <recommendedName>
        <fullName evidence="4">Right handed beta helix domain-containing protein</fullName>
    </recommendedName>
</protein>
<keyword evidence="1" id="KW-0732">Signal</keyword>
<dbReference type="InterPro" id="IPR012334">
    <property type="entry name" value="Pectin_lyas_fold"/>
</dbReference>
<accession>A0ABT5BXS7</accession>
<sequence length="544" mass="57759">MARVNEGTPKAVGAALFVLLTAATTHAMPRPVLPDPDHVQVVGNGRVIRVTPVGLQDDFKRMAIDTRNLQWALNNVARGGRIALDAGTFHVSETLAAEGLDAEVRGAGMNETVLVARGRAANGTYVFPLLNEAYRERLFPPGFPPILAVFNKPPSRKTPWQLTSTNLTLRNLSFTVEGEGPTLTYYGTEVRPVWAAVLVTGSKGNYDPTKDFKVEHYDVSIKNVGVYGQILSPTLGSNLMEGLVFIGGEQWLPVEPDTANGGWNEFDHLPVNGLVTVKNCVLEHTQLHSVAVETFLSPPASLEAFEAQSAFRFPSPPQDVYPQAFADIENNVFDDSGHGVATDPFLIAFGTLLLSPSNAPLTVEHNRFFDSNGHAVGVLAGQSLTETSRWPKEPSTVSFAHNEIEAVATGPFNASSLFIADLSELDGAPSYLQPSVRFNHIDAAPGFGSSLIEHLMGNGLVAAHNVLSGSAPLGISVGAPNILVGTPLPCTNDLLTLNNFANFSGQPILLGPGSQSCTAKVFDASDVVDSGTNNTIVVVGHGGG</sequence>
<keyword evidence="3" id="KW-1185">Reference proteome</keyword>
<feature type="chain" id="PRO_5046743180" description="Right handed beta helix domain-containing protein" evidence="1">
    <location>
        <begin position="28"/>
        <end position="544"/>
    </location>
</feature>
<dbReference type="InterPro" id="IPR011050">
    <property type="entry name" value="Pectin_lyase_fold/virulence"/>
</dbReference>
<name>A0ABT5BXS7_9BACT</name>
<dbReference type="SUPFAM" id="SSF51126">
    <property type="entry name" value="Pectin lyase-like"/>
    <property type="match status" value="1"/>
</dbReference>
<feature type="signal peptide" evidence="1">
    <location>
        <begin position="1"/>
        <end position="27"/>
    </location>
</feature>